<comment type="domain">
    <text evidence="5">The RxLR-dEER motif acts to carry the protein into the host cell cytoplasm through binding to cell surface phosphatidylinositol-3-phosphate.</text>
</comment>
<dbReference type="EMBL" id="NBNE01002862">
    <property type="protein sequence ID" value="OWZ09241.1"/>
    <property type="molecule type" value="Genomic_DNA"/>
</dbReference>
<dbReference type="AlphaFoldDB" id="A0A225VUP0"/>
<dbReference type="InterPro" id="IPR031825">
    <property type="entry name" value="RXLR"/>
</dbReference>
<dbReference type="Proteomes" id="UP000198211">
    <property type="component" value="Unassembled WGS sequence"/>
</dbReference>
<evidence type="ECO:0000256" key="5">
    <source>
        <dbReference type="RuleBase" id="RU367124"/>
    </source>
</evidence>
<gene>
    <name evidence="6" type="ORF">PHMEG_00018090</name>
</gene>
<dbReference type="Pfam" id="PF16810">
    <property type="entry name" value="RXLR"/>
    <property type="match status" value="1"/>
</dbReference>
<keyword evidence="3 5" id="KW-0964">Secreted</keyword>
<sequence>MNQLVGDEKRSLRYYEKDNRANDEYKRGINSDDDEERFQSQKLKDLIAGKRSTLFEKWKGKQYDPDYIRTKMRKHLTNSYFVKFGERDVDGVVCRYKEVWTQNSELHFTEVRNIALDNLSFVSTELEVF</sequence>
<evidence type="ECO:0000313" key="6">
    <source>
        <dbReference type="EMBL" id="OWZ09241.1"/>
    </source>
</evidence>
<accession>A0A225VUP0</accession>
<comment type="caution">
    <text evidence="6">The sequence shown here is derived from an EMBL/GenBank/DDBJ whole genome shotgun (WGS) entry which is preliminary data.</text>
</comment>
<evidence type="ECO:0000256" key="4">
    <source>
        <dbReference type="ARBA" id="ARBA00022729"/>
    </source>
</evidence>
<name>A0A225VUP0_9STRA</name>
<evidence type="ECO:0000256" key="2">
    <source>
        <dbReference type="ARBA" id="ARBA00010400"/>
    </source>
</evidence>
<comment type="function">
    <text evidence="5">Effector that suppresses plant defense responses during pathogen infection.</text>
</comment>
<evidence type="ECO:0000313" key="7">
    <source>
        <dbReference type="Proteomes" id="UP000198211"/>
    </source>
</evidence>
<reference evidence="7" key="1">
    <citation type="submission" date="2017-03" db="EMBL/GenBank/DDBJ databases">
        <title>Phytopthora megakarya and P. palmivora, two closely related causual agents of cacao black pod achieved similar genome size and gene model numbers by different mechanisms.</title>
        <authorList>
            <person name="Ali S."/>
            <person name="Shao J."/>
            <person name="Larry D.J."/>
            <person name="Kronmiller B."/>
            <person name="Shen D."/>
            <person name="Strem M.D."/>
            <person name="Melnick R.L."/>
            <person name="Guiltinan M.J."/>
            <person name="Tyler B.M."/>
            <person name="Meinhardt L.W."/>
            <person name="Bailey B.A."/>
        </authorList>
    </citation>
    <scope>NUCLEOTIDE SEQUENCE [LARGE SCALE GENOMIC DNA]</scope>
    <source>
        <strain evidence="7">zdho120</strain>
    </source>
</reference>
<dbReference type="OrthoDB" id="117139at2759"/>
<proteinExistence type="inferred from homology"/>
<keyword evidence="4" id="KW-0732">Signal</keyword>
<keyword evidence="7" id="KW-1185">Reference proteome</keyword>
<organism evidence="6 7">
    <name type="scientific">Phytophthora megakarya</name>
    <dbReference type="NCBI Taxonomy" id="4795"/>
    <lineage>
        <taxon>Eukaryota</taxon>
        <taxon>Sar</taxon>
        <taxon>Stramenopiles</taxon>
        <taxon>Oomycota</taxon>
        <taxon>Peronosporomycetes</taxon>
        <taxon>Peronosporales</taxon>
        <taxon>Peronosporaceae</taxon>
        <taxon>Phytophthora</taxon>
    </lineage>
</organism>
<protein>
    <recommendedName>
        <fullName evidence="5">RxLR effector protein</fullName>
    </recommendedName>
</protein>
<evidence type="ECO:0000256" key="3">
    <source>
        <dbReference type="ARBA" id="ARBA00022525"/>
    </source>
</evidence>
<evidence type="ECO:0000256" key="1">
    <source>
        <dbReference type="ARBA" id="ARBA00004613"/>
    </source>
</evidence>
<comment type="similarity">
    <text evidence="2 5">Belongs to the RxLR effector family.</text>
</comment>
<comment type="subcellular location">
    <subcellularLocation>
        <location evidence="1 5">Secreted</location>
    </subcellularLocation>
</comment>